<keyword evidence="5 10" id="KW-0443">Lipid metabolism</keyword>
<dbReference type="PANTHER" id="PTHR30100:SF1">
    <property type="entry name" value="PHOSPHATE ACYLTRANSFERASE"/>
    <property type="match status" value="1"/>
</dbReference>
<proteinExistence type="inferred from homology"/>
<dbReference type="HAMAP" id="MF_00019">
    <property type="entry name" value="PlsX"/>
    <property type="match status" value="1"/>
</dbReference>
<keyword evidence="7 10" id="KW-1208">Phospholipid metabolism</keyword>
<dbReference type="PIRSF" id="PIRSF002465">
    <property type="entry name" value="Phsphlp_syn_PlsX"/>
    <property type="match status" value="1"/>
</dbReference>
<dbReference type="Proteomes" id="UP001058072">
    <property type="component" value="Chromosome"/>
</dbReference>
<comment type="catalytic activity">
    <reaction evidence="1 10">
        <text>a fatty acyl-[ACP] + phosphate = an acyl phosphate + holo-[ACP]</text>
        <dbReference type="Rhea" id="RHEA:42292"/>
        <dbReference type="Rhea" id="RHEA-COMP:9685"/>
        <dbReference type="Rhea" id="RHEA-COMP:14125"/>
        <dbReference type="ChEBI" id="CHEBI:43474"/>
        <dbReference type="ChEBI" id="CHEBI:59918"/>
        <dbReference type="ChEBI" id="CHEBI:64479"/>
        <dbReference type="ChEBI" id="CHEBI:138651"/>
        <dbReference type="EC" id="2.3.1.274"/>
    </reaction>
</comment>
<keyword evidence="4 10" id="KW-0808">Transferase</keyword>
<dbReference type="Pfam" id="PF02504">
    <property type="entry name" value="FA_synthesis"/>
    <property type="match status" value="1"/>
</dbReference>
<evidence type="ECO:0000256" key="5">
    <source>
        <dbReference type="ARBA" id="ARBA00023098"/>
    </source>
</evidence>
<sequence length="332" mass="35369">MIKIGLDAMGGDFAPEQTVLGAYAAVEKFDDIEISLYGIESEIQKFMKEPHDRIKIVHCEQVIPMDVKDPAMAIRKFKDSSMVRACKDAKTGDIDAVVSAGATGALIAAGTLVVKRLKEVERPALAPVMPTIKENKYTILCDAGATSDAKPQYLYQNAKIASIYAREVMNIENPTVALLNIGTEDGKGTDLQKEAFALIAADPTINFVGNMEGKTMIAGEVDIIVADGYSGNIALKSVEGTSKSLLSLIKEELMSSTRGKIGALLLKPAFARIKKRMDASEVGGGILLGVSAPVIKAHGSSDSIALMNAIRQARETVSKDVVAKISQALKAE</sequence>
<gene>
    <name evidence="10 11" type="primary">plsX</name>
    <name evidence="11" type="ORF">J0J70_10310</name>
</gene>
<evidence type="ECO:0000256" key="1">
    <source>
        <dbReference type="ARBA" id="ARBA00001232"/>
    </source>
</evidence>
<dbReference type="GO" id="GO:0043811">
    <property type="term" value="F:phosphate:acyl-[acyl carrier protein] acyltransferase activity"/>
    <property type="evidence" value="ECO:0007669"/>
    <property type="project" value="UniProtKB-UniRule"/>
</dbReference>
<accession>A0A9Q9CFH6</accession>
<dbReference type="EMBL" id="CP071250">
    <property type="protein sequence ID" value="UUF07999.1"/>
    <property type="molecule type" value="Genomic_DNA"/>
</dbReference>
<evidence type="ECO:0000313" key="12">
    <source>
        <dbReference type="Proteomes" id="UP001058072"/>
    </source>
</evidence>
<dbReference type="GO" id="GO:0006633">
    <property type="term" value="P:fatty acid biosynthetic process"/>
    <property type="evidence" value="ECO:0007669"/>
    <property type="project" value="UniProtKB-UniRule"/>
</dbReference>
<dbReference type="SUPFAM" id="SSF53659">
    <property type="entry name" value="Isocitrate/Isopropylmalate dehydrogenase-like"/>
    <property type="match status" value="1"/>
</dbReference>
<dbReference type="GO" id="GO:0008654">
    <property type="term" value="P:phospholipid biosynthetic process"/>
    <property type="evidence" value="ECO:0007669"/>
    <property type="project" value="UniProtKB-KW"/>
</dbReference>
<dbReference type="RefSeq" id="WP_055245037.1">
    <property type="nucleotide sequence ID" value="NZ_CP071250.1"/>
</dbReference>
<evidence type="ECO:0000256" key="7">
    <source>
        <dbReference type="ARBA" id="ARBA00023264"/>
    </source>
</evidence>
<keyword evidence="11" id="KW-0012">Acyltransferase</keyword>
<reference evidence="11" key="1">
    <citation type="submission" date="2021-03" db="EMBL/GenBank/DDBJ databases">
        <title>Comparative Genomics and Metabolomics in the genus Turicibacter.</title>
        <authorList>
            <person name="Maki J."/>
            <person name="Looft T."/>
        </authorList>
    </citation>
    <scope>NUCLEOTIDE SEQUENCE</scope>
    <source>
        <strain evidence="11">ISU324</strain>
    </source>
</reference>
<keyword evidence="3 10" id="KW-0444">Lipid biosynthesis</keyword>
<comment type="subcellular location">
    <subcellularLocation>
        <location evidence="10">Cytoplasm</location>
    </subcellularLocation>
    <text evidence="10">Associated with the membrane possibly through PlsY.</text>
</comment>
<evidence type="ECO:0000256" key="4">
    <source>
        <dbReference type="ARBA" id="ARBA00022679"/>
    </source>
</evidence>
<dbReference type="NCBIfam" id="TIGR00182">
    <property type="entry name" value="plsX"/>
    <property type="match status" value="1"/>
</dbReference>
<organism evidence="11 12">
    <name type="scientific">Turicibacter bilis</name>
    <dbReference type="NCBI Taxonomy" id="2735723"/>
    <lineage>
        <taxon>Bacteria</taxon>
        <taxon>Bacillati</taxon>
        <taxon>Bacillota</taxon>
        <taxon>Erysipelotrichia</taxon>
        <taxon>Erysipelotrichales</taxon>
        <taxon>Turicibacteraceae</taxon>
        <taxon>Turicibacter</taxon>
    </lineage>
</organism>
<evidence type="ECO:0000256" key="10">
    <source>
        <dbReference type="HAMAP-Rule" id="MF_00019"/>
    </source>
</evidence>
<evidence type="ECO:0000256" key="9">
    <source>
        <dbReference type="ARBA" id="ARBA00046608"/>
    </source>
</evidence>
<evidence type="ECO:0000256" key="3">
    <source>
        <dbReference type="ARBA" id="ARBA00022516"/>
    </source>
</evidence>
<dbReference type="PANTHER" id="PTHR30100">
    <property type="entry name" value="FATTY ACID/PHOSPHOLIPID SYNTHESIS PROTEIN PLSX"/>
    <property type="match status" value="1"/>
</dbReference>
<evidence type="ECO:0000256" key="2">
    <source>
        <dbReference type="ARBA" id="ARBA00022490"/>
    </source>
</evidence>
<dbReference type="Gene3D" id="3.40.718.10">
    <property type="entry name" value="Isopropylmalate Dehydrogenase"/>
    <property type="match status" value="1"/>
</dbReference>
<comment type="function">
    <text evidence="10">Catalyzes the reversible formation of acyl-phosphate (acyl-PO(4)) from acyl-[acyl-carrier-protein] (acyl-ACP). This enzyme utilizes acyl-ACP as fatty acyl donor, but not acyl-CoA.</text>
</comment>
<dbReference type="EC" id="2.3.1.274" evidence="8 10"/>
<dbReference type="InterPro" id="IPR003664">
    <property type="entry name" value="FA_synthesis"/>
</dbReference>
<comment type="similarity">
    <text evidence="10">Belongs to the PlsX family.</text>
</comment>
<evidence type="ECO:0000256" key="8">
    <source>
        <dbReference type="ARBA" id="ARBA00024069"/>
    </source>
</evidence>
<dbReference type="GO" id="GO:0005737">
    <property type="term" value="C:cytoplasm"/>
    <property type="evidence" value="ECO:0007669"/>
    <property type="project" value="UniProtKB-SubCell"/>
</dbReference>
<comment type="pathway">
    <text evidence="10">Lipid metabolism; phospholipid metabolism.</text>
</comment>
<evidence type="ECO:0000313" key="11">
    <source>
        <dbReference type="EMBL" id="UUF07999.1"/>
    </source>
</evidence>
<dbReference type="InterPro" id="IPR012281">
    <property type="entry name" value="Phospholipid_synth_PlsX-like"/>
</dbReference>
<keyword evidence="6 10" id="KW-0594">Phospholipid biosynthesis</keyword>
<comment type="subunit">
    <text evidence="9 10">Homodimer. Probably interacts with PlsY.</text>
</comment>
<keyword evidence="2 10" id="KW-0963">Cytoplasm</keyword>
<protein>
    <recommendedName>
        <fullName evidence="8 10">Phosphate acyltransferase</fullName>
        <ecNumber evidence="8 10">2.3.1.274</ecNumber>
    </recommendedName>
    <alternativeName>
        <fullName evidence="10">Acyl-ACP phosphotransacylase</fullName>
    </alternativeName>
    <alternativeName>
        <fullName evidence="10">Acyl-[acyl-carrier-protein]--phosphate acyltransferase</fullName>
    </alternativeName>
    <alternativeName>
        <fullName evidence="10">Phosphate-acyl-ACP acyltransferase</fullName>
    </alternativeName>
</protein>
<dbReference type="AlphaFoldDB" id="A0A9Q9CFH6"/>
<evidence type="ECO:0000256" key="6">
    <source>
        <dbReference type="ARBA" id="ARBA00023209"/>
    </source>
</evidence>
<name>A0A9Q9CFH6_9FIRM</name>